<feature type="transmembrane region" description="Helical" evidence="6">
    <location>
        <begin position="41"/>
        <end position="63"/>
    </location>
</feature>
<dbReference type="STRING" id="1617426.TR69_WS6001000824"/>
<sequence>MSKQLLKGTAIFSVAAIVSAALNFVFYTIGKIIGPEEFGKLVALVSLSFIITILQTVVSNLVTKVIAGGKAGDTGLTSNLRPVLFKAQLVVAVFIIAAGWLFLREFLRLDNIIPFIMLALLALTGLDLALYRGILRGYKRFGDMASTQILEAVLKLVTAFAAVLLGLGVSGVMFGLAVSSFITLLLARRMAERIEDKKDYDTDLKKIFSRRLLASVSIGFIVLNLMLTADSIIARNTLTEADAGIYGAVITFGKLIFYLANSITLALFPISSEKGAKLSLLVEGLAMSMFIGIGSFIGFVLLGAPITQFVFGSEFALVPAYLPLEAVIMTMFVCVNQISAYLIGKDRDSYVPLLGIALVIQTGALLFWGNSIEAILTVQTVFMGGMLALSLVYLGYQMLFYEPHHKPVR</sequence>
<dbReference type="PANTHER" id="PTHR30250:SF11">
    <property type="entry name" value="O-ANTIGEN TRANSPORTER-RELATED"/>
    <property type="match status" value="1"/>
</dbReference>
<dbReference type="Proteomes" id="UP000070457">
    <property type="component" value="Unassembled WGS sequence"/>
</dbReference>
<feature type="transmembrane region" description="Helical" evidence="6">
    <location>
        <begin position="245"/>
        <end position="268"/>
    </location>
</feature>
<keyword evidence="3 6" id="KW-0812">Transmembrane</keyword>
<dbReference type="InterPro" id="IPR002797">
    <property type="entry name" value="Polysacc_synth"/>
</dbReference>
<feature type="transmembrane region" description="Helical" evidence="6">
    <location>
        <begin position="115"/>
        <end position="134"/>
    </location>
</feature>
<dbReference type="AlphaFoldDB" id="A0A136LYT1"/>
<evidence type="ECO:0000256" key="3">
    <source>
        <dbReference type="ARBA" id="ARBA00022692"/>
    </source>
</evidence>
<evidence type="ECO:0000313" key="7">
    <source>
        <dbReference type="EMBL" id="KXK26803.1"/>
    </source>
</evidence>
<protein>
    <submittedName>
        <fullName evidence="7">Polysaccharide biosynthesis protein</fullName>
    </submittedName>
</protein>
<evidence type="ECO:0000256" key="4">
    <source>
        <dbReference type="ARBA" id="ARBA00022989"/>
    </source>
</evidence>
<dbReference type="InterPro" id="IPR050833">
    <property type="entry name" value="Poly_Biosynth_Transport"/>
</dbReference>
<evidence type="ECO:0000256" key="1">
    <source>
        <dbReference type="ARBA" id="ARBA00004651"/>
    </source>
</evidence>
<gene>
    <name evidence="7" type="ORF">TR69_WS6001000824</name>
</gene>
<feature type="transmembrane region" description="Helical" evidence="6">
    <location>
        <begin position="280"/>
        <end position="302"/>
    </location>
</feature>
<comment type="caution">
    <text evidence="7">The sequence shown here is derived from an EMBL/GenBank/DDBJ whole genome shotgun (WGS) entry which is preliminary data.</text>
</comment>
<dbReference type="GO" id="GO:0005886">
    <property type="term" value="C:plasma membrane"/>
    <property type="evidence" value="ECO:0007669"/>
    <property type="project" value="UniProtKB-SubCell"/>
</dbReference>
<evidence type="ECO:0000256" key="5">
    <source>
        <dbReference type="ARBA" id="ARBA00023136"/>
    </source>
</evidence>
<dbReference type="EMBL" id="JYNZ01000003">
    <property type="protein sequence ID" value="KXK26803.1"/>
    <property type="molecule type" value="Genomic_DNA"/>
</dbReference>
<feature type="transmembrane region" description="Helical" evidence="6">
    <location>
        <begin position="322"/>
        <end position="343"/>
    </location>
</feature>
<feature type="transmembrane region" description="Helical" evidence="6">
    <location>
        <begin position="374"/>
        <end position="396"/>
    </location>
</feature>
<feature type="transmembrane region" description="Helical" evidence="6">
    <location>
        <begin position="6"/>
        <end position="29"/>
    </location>
</feature>
<keyword evidence="4 6" id="KW-1133">Transmembrane helix</keyword>
<feature type="transmembrane region" description="Helical" evidence="6">
    <location>
        <begin position="350"/>
        <end position="368"/>
    </location>
</feature>
<feature type="transmembrane region" description="Helical" evidence="6">
    <location>
        <begin position="154"/>
        <end position="187"/>
    </location>
</feature>
<reference evidence="7 8" key="1">
    <citation type="submission" date="2015-02" db="EMBL/GenBank/DDBJ databases">
        <title>Improved understanding of the partial-nitritation anammox process through 23 genomes representing the majority of the microbial community.</title>
        <authorList>
            <person name="Speth D.R."/>
            <person name="In T Zandt M."/>
            <person name="Guerrero Cruz S."/>
            <person name="Jetten M.S."/>
            <person name="Dutilh B.E."/>
        </authorList>
    </citation>
    <scope>NUCLEOTIDE SEQUENCE [LARGE SCALE GENOMIC DNA]</scope>
    <source>
        <strain evidence="7">OLB20</strain>
    </source>
</reference>
<keyword evidence="5 6" id="KW-0472">Membrane</keyword>
<evidence type="ECO:0000313" key="8">
    <source>
        <dbReference type="Proteomes" id="UP000070457"/>
    </source>
</evidence>
<organism evidence="7 8">
    <name type="scientific">candidate division WS6 bacterium OLB20</name>
    <dbReference type="NCBI Taxonomy" id="1617426"/>
    <lineage>
        <taxon>Bacteria</taxon>
        <taxon>Candidatus Dojkabacteria</taxon>
    </lineage>
</organism>
<accession>A0A136LYT1</accession>
<name>A0A136LYT1_9BACT</name>
<evidence type="ECO:0000256" key="2">
    <source>
        <dbReference type="ARBA" id="ARBA00022475"/>
    </source>
</evidence>
<dbReference type="Pfam" id="PF01943">
    <property type="entry name" value="Polysacc_synt"/>
    <property type="match status" value="1"/>
</dbReference>
<dbReference type="PANTHER" id="PTHR30250">
    <property type="entry name" value="PST FAMILY PREDICTED COLANIC ACID TRANSPORTER"/>
    <property type="match status" value="1"/>
</dbReference>
<proteinExistence type="predicted"/>
<keyword evidence="2" id="KW-1003">Cell membrane</keyword>
<evidence type="ECO:0000256" key="6">
    <source>
        <dbReference type="SAM" id="Phobius"/>
    </source>
</evidence>
<comment type="subcellular location">
    <subcellularLocation>
        <location evidence="1">Cell membrane</location>
        <topology evidence="1">Multi-pass membrane protein</topology>
    </subcellularLocation>
</comment>
<feature type="transmembrane region" description="Helical" evidence="6">
    <location>
        <begin position="212"/>
        <end position="233"/>
    </location>
</feature>
<feature type="transmembrane region" description="Helical" evidence="6">
    <location>
        <begin position="83"/>
        <end position="103"/>
    </location>
</feature>